<feature type="domain" description="DUF1468" evidence="2">
    <location>
        <begin position="19"/>
        <end position="152"/>
    </location>
</feature>
<feature type="transmembrane region" description="Helical" evidence="1">
    <location>
        <begin position="81"/>
        <end position="99"/>
    </location>
</feature>
<name>A0A178XZE7_9HYPH</name>
<keyword evidence="4" id="KW-1185">Reference proteome</keyword>
<feature type="transmembrane region" description="Helical" evidence="1">
    <location>
        <begin position="128"/>
        <end position="151"/>
    </location>
</feature>
<proteinExistence type="predicted"/>
<dbReference type="Proteomes" id="UP000094025">
    <property type="component" value="Unassembled WGS sequence"/>
</dbReference>
<evidence type="ECO:0000313" key="4">
    <source>
        <dbReference type="Proteomes" id="UP000094025"/>
    </source>
</evidence>
<evidence type="ECO:0000313" key="3">
    <source>
        <dbReference type="EMBL" id="OAP40123.1"/>
    </source>
</evidence>
<keyword evidence="1" id="KW-0812">Transmembrane</keyword>
<dbReference type="OrthoDB" id="5186924at2"/>
<feature type="transmembrane region" description="Helical" evidence="1">
    <location>
        <begin position="50"/>
        <end position="69"/>
    </location>
</feature>
<dbReference type="Pfam" id="PF07331">
    <property type="entry name" value="TctB"/>
    <property type="match status" value="1"/>
</dbReference>
<keyword evidence="1" id="KW-1133">Transmembrane helix</keyword>
<feature type="transmembrane region" description="Helical" evidence="1">
    <location>
        <begin position="18"/>
        <end position="38"/>
    </location>
</feature>
<organism evidence="3 4">
    <name type="scientific">Sinorhizobium glycinis</name>
    <dbReference type="NCBI Taxonomy" id="1472378"/>
    <lineage>
        <taxon>Bacteria</taxon>
        <taxon>Pseudomonadati</taxon>
        <taxon>Pseudomonadota</taxon>
        <taxon>Alphaproteobacteria</taxon>
        <taxon>Hyphomicrobiales</taxon>
        <taxon>Rhizobiaceae</taxon>
        <taxon>Sinorhizobium/Ensifer group</taxon>
        <taxon>Sinorhizobium</taxon>
    </lineage>
</organism>
<evidence type="ECO:0000259" key="2">
    <source>
        <dbReference type="Pfam" id="PF07331"/>
    </source>
</evidence>
<dbReference type="RefSeq" id="WP_064242258.1">
    <property type="nucleotide sequence ID" value="NZ_LPUX01000055.1"/>
</dbReference>
<dbReference type="InterPro" id="IPR009936">
    <property type="entry name" value="DUF1468"/>
</dbReference>
<keyword evidence="1" id="KW-0472">Membrane</keyword>
<gene>
    <name evidence="3" type="ORF">AU381_11365</name>
</gene>
<accession>A0A178XZE7</accession>
<sequence length="164" mass="17193">MAEFNNLQPNRTRSRPDFLAGLTFVAIAVVFGWGATGYEMGQLIAMGPGFVPLLLSIMLGALGIALAVFGRSESVDAPGALPWRGAALVCVSLVLFGAYSRDLGLLPIVFLCGFLTALASPQNSIVSAGWIAAALSLLCWLVFKVGLGLSLPLLGPVFGSYQIY</sequence>
<dbReference type="STRING" id="1472378.AU381_11365"/>
<dbReference type="AlphaFoldDB" id="A0A178XZE7"/>
<evidence type="ECO:0000256" key="1">
    <source>
        <dbReference type="SAM" id="Phobius"/>
    </source>
</evidence>
<reference evidence="3 4" key="1">
    <citation type="journal article" date="2016" name="Int. J. Syst. Evol. Microbiol.">
        <title>Ensifer glycinis sp. nov., an novel rhizobial species associated with Glycine spp.</title>
        <authorList>
            <person name="Yan H."/>
            <person name="Yan J."/>
            <person name="Sui X.H."/>
            <person name="Wang E.T."/>
            <person name="Chen W.X."/>
            <person name="Zhang X.X."/>
            <person name="Chen W.F."/>
        </authorList>
    </citation>
    <scope>NUCLEOTIDE SEQUENCE [LARGE SCALE GENOMIC DNA]</scope>
    <source>
        <strain evidence="3 4">CCBAU 23380</strain>
    </source>
</reference>
<comment type="caution">
    <text evidence="3">The sequence shown here is derived from an EMBL/GenBank/DDBJ whole genome shotgun (WGS) entry which is preliminary data.</text>
</comment>
<dbReference type="EMBL" id="LPUX01000055">
    <property type="protein sequence ID" value="OAP40123.1"/>
    <property type="molecule type" value="Genomic_DNA"/>
</dbReference>
<protein>
    <recommendedName>
        <fullName evidence="2">DUF1468 domain-containing protein</fullName>
    </recommendedName>
</protein>
<feature type="transmembrane region" description="Helical" evidence="1">
    <location>
        <begin position="105"/>
        <end position="121"/>
    </location>
</feature>